<sequence length="328" mass="34066">MKSSSPARRALLPVAVTVAALAACTSTAPPTAGAEAAAPPPAVAAAAAAAAPQPVARVLAISIDGLNPDALTQLGRAGAPAIWHLVDQGVHTFEARTAVELTDTLPNHTTMVTGRAIARDRNGHGVTWNDDRTDPATVQAAAGEDVGSVFTEVSDAGRSSALFTTKEKLRLFDRSWPDGVDEVTVLGQDDALATAARDDLVAHHRAFTFVHLGGADVSGHLHGFMSPAYLDTVSRLDGLVGRLERAVRRQPQLAGTAIVLTADHGGRGESHRDPAQRVNYRVPFVVWGRRSAPGTSTTCRAGRTPTRAARRSATAPGLSPCATATSPT</sequence>
<protein>
    <recommendedName>
        <fullName evidence="5">Type I phosphodiesterase / nucleotide pyrophosphatase</fullName>
    </recommendedName>
</protein>
<dbReference type="RefSeq" id="WP_214056504.1">
    <property type="nucleotide sequence ID" value="NZ_CP075371.1"/>
</dbReference>
<dbReference type="SUPFAM" id="SSF53649">
    <property type="entry name" value="Alkaline phosphatase-like"/>
    <property type="match status" value="1"/>
</dbReference>
<feature type="chain" id="PRO_5046052114" description="Type I phosphodiesterase / nucleotide pyrophosphatase" evidence="2">
    <location>
        <begin position="23"/>
        <end position="328"/>
    </location>
</feature>
<accession>A0ABX8EL29</accession>
<proteinExistence type="predicted"/>
<dbReference type="PROSITE" id="PS51257">
    <property type="entry name" value="PROKAR_LIPOPROTEIN"/>
    <property type="match status" value="1"/>
</dbReference>
<name>A0ABX8EL29_9ACTN</name>
<evidence type="ECO:0000313" key="3">
    <source>
        <dbReference type="EMBL" id="QVT81071.1"/>
    </source>
</evidence>
<dbReference type="PROSITE" id="PS51318">
    <property type="entry name" value="TAT"/>
    <property type="match status" value="1"/>
</dbReference>
<keyword evidence="4" id="KW-1185">Reference proteome</keyword>
<feature type="compositionally biased region" description="Low complexity" evidence="1">
    <location>
        <begin position="297"/>
        <end position="315"/>
    </location>
</feature>
<gene>
    <name evidence="3" type="ORF">ENKNEFLB_03478</name>
</gene>
<feature type="signal peptide" evidence="2">
    <location>
        <begin position="1"/>
        <end position="22"/>
    </location>
</feature>
<dbReference type="InterPro" id="IPR006311">
    <property type="entry name" value="TAT_signal"/>
</dbReference>
<dbReference type="PANTHER" id="PTHR10151:SF120">
    <property type="entry name" value="BIS(5'-ADENOSYL)-TRIPHOSPHATASE"/>
    <property type="match status" value="1"/>
</dbReference>
<evidence type="ECO:0008006" key="5">
    <source>
        <dbReference type="Google" id="ProtNLM"/>
    </source>
</evidence>
<dbReference type="InterPro" id="IPR002591">
    <property type="entry name" value="Phosphodiest/P_Trfase"/>
</dbReference>
<evidence type="ECO:0000313" key="4">
    <source>
        <dbReference type="Proteomes" id="UP000679307"/>
    </source>
</evidence>
<keyword evidence="2" id="KW-0732">Signal</keyword>
<evidence type="ECO:0000256" key="2">
    <source>
        <dbReference type="SAM" id="SignalP"/>
    </source>
</evidence>
<reference evidence="3 4" key="1">
    <citation type="submission" date="2021-05" db="EMBL/GenBank/DDBJ databases">
        <title>Complete genome of Nocardioides aquaticus KCTC 9944T isolated from meromictic and hypersaline Ekho Lake, Antarctica.</title>
        <authorList>
            <person name="Hwang K."/>
            <person name="Kim K.M."/>
            <person name="Choe H."/>
        </authorList>
    </citation>
    <scope>NUCLEOTIDE SEQUENCE [LARGE SCALE GENOMIC DNA]</scope>
    <source>
        <strain evidence="3 4">KCTC 9944</strain>
    </source>
</reference>
<dbReference type="Pfam" id="PF01663">
    <property type="entry name" value="Phosphodiest"/>
    <property type="match status" value="1"/>
</dbReference>
<organism evidence="3 4">
    <name type="scientific">Nocardioides aquaticus</name>
    <dbReference type="NCBI Taxonomy" id="160826"/>
    <lineage>
        <taxon>Bacteria</taxon>
        <taxon>Bacillati</taxon>
        <taxon>Actinomycetota</taxon>
        <taxon>Actinomycetes</taxon>
        <taxon>Propionibacteriales</taxon>
        <taxon>Nocardioidaceae</taxon>
        <taxon>Nocardioides</taxon>
    </lineage>
</organism>
<dbReference type="PANTHER" id="PTHR10151">
    <property type="entry name" value="ECTONUCLEOTIDE PYROPHOSPHATASE/PHOSPHODIESTERASE"/>
    <property type="match status" value="1"/>
</dbReference>
<dbReference type="InterPro" id="IPR017850">
    <property type="entry name" value="Alkaline_phosphatase_core_sf"/>
</dbReference>
<dbReference type="EMBL" id="CP075371">
    <property type="protein sequence ID" value="QVT81071.1"/>
    <property type="molecule type" value="Genomic_DNA"/>
</dbReference>
<dbReference type="Proteomes" id="UP000679307">
    <property type="component" value="Chromosome"/>
</dbReference>
<feature type="region of interest" description="Disordered" evidence="1">
    <location>
        <begin position="294"/>
        <end position="328"/>
    </location>
</feature>
<evidence type="ECO:0000256" key="1">
    <source>
        <dbReference type="SAM" id="MobiDB-lite"/>
    </source>
</evidence>
<dbReference type="Gene3D" id="3.40.720.10">
    <property type="entry name" value="Alkaline Phosphatase, subunit A"/>
    <property type="match status" value="2"/>
</dbReference>